<reference evidence="1" key="1">
    <citation type="submission" date="2020-07" db="EMBL/GenBank/DDBJ databases">
        <title>Huge and variable diversity of episymbiotic CPR bacteria and DPANN archaea in groundwater ecosystems.</title>
        <authorList>
            <person name="He C.Y."/>
            <person name="Keren R."/>
            <person name="Whittaker M."/>
            <person name="Farag I.F."/>
            <person name="Doudna J."/>
            <person name="Cate J.H.D."/>
            <person name="Banfield J.F."/>
        </authorList>
    </citation>
    <scope>NUCLEOTIDE SEQUENCE</scope>
    <source>
        <strain evidence="1">NC_groundwater_972_Pr1_S-0.2um_49_27</strain>
    </source>
</reference>
<comment type="caution">
    <text evidence="1">The sequence shown here is derived from an EMBL/GenBank/DDBJ whole genome shotgun (WGS) entry which is preliminary data.</text>
</comment>
<gene>
    <name evidence="1" type="ORF">HY220_03860</name>
</gene>
<evidence type="ECO:0000313" key="1">
    <source>
        <dbReference type="EMBL" id="MBI3627844.1"/>
    </source>
</evidence>
<dbReference type="EMBL" id="JACQCQ010000013">
    <property type="protein sequence ID" value="MBI3627844.1"/>
    <property type="molecule type" value="Genomic_DNA"/>
</dbReference>
<evidence type="ECO:0000313" key="2">
    <source>
        <dbReference type="Proteomes" id="UP000808388"/>
    </source>
</evidence>
<name>A0A9D6LUC5_9BACT</name>
<sequence length="188" mass="20288">MKRIITVLCLAIIAVGGYFLLQPASQISVDIASQKSLSSESNQTMQIPADWKTYTSSQYQFLIRYPGDWSHAVTQDGVNVFLPPDGKNSDQAPISVDLTGAEPYKEATDAIGSSFSSSSKTAVRIGGLAGIQIAGYLNADVSGGKDSYAIFTMLAQAGRLVSIDYIEPTVADYKRVYFLMLSSFAFTK</sequence>
<organism evidence="1 2">
    <name type="scientific">Candidatus Sungiibacteriota bacterium</name>
    <dbReference type="NCBI Taxonomy" id="2750080"/>
    <lineage>
        <taxon>Bacteria</taxon>
        <taxon>Candidatus Sungiibacteriota</taxon>
    </lineage>
</organism>
<accession>A0A9D6LUC5</accession>
<protein>
    <submittedName>
        <fullName evidence="1">Uncharacterized protein</fullName>
    </submittedName>
</protein>
<proteinExistence type="predicted"/>
<dbReference type="Proteomes" id="UP000808388">
    <property type="component" value="Unassembled WGS sequence"/>
</dbReference>
<dbReference type="AlphaFoldDB" id="A0A9D6LUC5"/>